<sequence>MAPTKILAVGDVNGKFYQLQKKLNQIVKKSGPFDMLLCVGEFFGEDDDLNRKLMDGQIDFPVHTYILGPCCPSTSAYYPDENAEITSDITYLGKRGILNSPSGLTIAYMSGLEGKEGL</sequence>
<dbReference type="Proteomes" id="UP001177023">
    <property type="component" value="Unassembled WGS sequence"/>
</dbReference>
<evidence type="ECO:0000259" key="1">
    <source>
        <dbReference type="Pfam" id="PF00149"/>
    </source>
</evidence>
<dbReference type="AlphaFoldDB" id="A0AA36GDI0"/>
<name>A0AA36GDI0_9BILA</name>
<dbReference type="Pfam" id="PF00149">
    <property type="entry name" value="Metallophos"/>
    <property type="match status" value="1"/>
</dbReference>
<dbReference type="EMBL" id="CATQJA010002663">
    <property type="protein sequence ID" value="CAJ0581405.1"/>
    <property type="molecule type" value="Genomic_DNA"/>
</dbReference>
<evidence type="ECO:0000313" key="2">
    <source>
        <dbReference type="EMBL" id="CAJ0581405.1"/>
    </source>
</evidence>
<organism evidence="2 3">
    <name type="scientific">Mesorhabditis spiculigera</name>
    <dbReference type="NCBI Taxonomy" id="96644"/>
    <lineage>
        <taxon>Eukaryota</taxon>
        <taxon>Metazoa</taxon>
        <taxon>Ecdysozoa</taxon>
        <taxon>Nematoda</taxon>
        <taxon>Chromadorea</taxon>
        <taxon>Rhabditida</taxon>
        <taxon>Rhabditina</taxon>
        <taxon>Rhabditomorpha</taxon>
        <taxon>Rhabditoidea</taxon>
        <taxon>Rhabditidae</taxon>
        <taxon>Mesorhabditinae</taxon>
        <taxon>Mesorhabditis</taxon>
    </lineage>
</organism>
<reference evidence="2" key="1">
    <citation type="submission" date="2023-06" db="EMBL/GenBank/DDBJ databases">
        <authorList>
            <person name="Delattre M."/>
        </authorList>
    </citation>
    <scope>NUCLEOTIDE SEQUENCE</scope>
    <source>
        <strain evidence="2">AF72</strain>
    </source>
</reference>
<dbReference type="GO" id="GO:0016787">
    <property type="term" value="F:hydrolase activity"/>
    <property type="evidence" value="ECO:0007669"/>
    <property type="project" value="InterPro"/>
</dbReference>
<comment type="caution">
    <text evidence="2">The sequence shown here is derived from an EMBL/GenBank/DDBJ whole genome shotgun (WGS) entry which is preliminary data.</text>
</comment>
<protein>
    <recommendedName>
        <fullName evidence="1">Calcineurin-like phosphoesterase domain-containing protein</fullName>
    </recommendedName>
</protein>
<proteinExistence type="predicted"/>
<accession>A0AA36GDI0</accession>
<gene>
    <name evidence="2" type="ORF">MSPICULIGERA_LOCUS19566</name>
</gene>
<feature type="non-terminal residue" evidence="2">
    <location>
        <position position="118"/>
    </location>
</feature>
<keyword evidence="3" id="KW-1185">Reference proteome</keyword>
<evidence type="ECO:0000313" key="3">
    <source>
        <dbReference type="Proteomes" id="UP001177023"/>
    </source>
</evidence>
<dbReference type="InterPro" id="IPR004843">
    <property type="entry name" value="Calcineurin-like_PHP"/>
</dbReference>
<feature type="domain" description="Calcineurin-like phosphoesterase" evidence="1">
    <location>
        <begin position="5"/>
        <end position="56"/>
    </location>
</feature>